<evidence type="ECO:0000256" key="1">
    <source>
        <dbReference type="SAM" id="SignalP"/>
    </source>
</evidence>
<dbReference type="Proteomes" id="UP000288168">
    <property type="component" value="Unassembled WGS sequence"/>
</dbReference>
<proteinExistence type="predicted"/>
<comment type="caution">
    <text evidence="2">The sequence shown here is derived from an EMBL/GenBank/DDBJ whole genome shotgun (WGS) entry which is preliminary data.</text>
</comment>
<organism evidence="2 3">
    <name type="scientific">Fusarium duplospermum</name>
    <dbReference type="NCBI Taxonomy" id="1325734"/>
    <lineage>
        <taxon>Eukaryota</taxon>
        <taxon>Fungi</taxon>
        <taxon>Dikarya</taxon>
        <taxon>Ascomycota</taxon>
        <taxon>Pezizomycotina</taxon>
        <taxon>Sordariomycetes</taxon>
        <taxon>Hypocreomycetidae</taxon>
        <taxon>Hypocreales</taxon>
        <taxon>Nectriaceae</taxon>
        <taxon>Fusarium</taxon>
        <taxon>Fusarium solani species complex</taxon>
    </lineage>
</organism>
<protein>
    <submittedName>
        <fullName evidence="2">Uncharacterized protein</fullName>
    </submittedName>
</protein>
<sequence length="315" mass="35398">MLRRLSSLSAIASAVLLASVCRASPDDDIPKQWRKSVLLIWDYTYTRYLNEPAPNLATYSNWTLEQIIDGNGTINVCMQAHFAEWLDWLPGHDNFPLLQVDINMIGWAVRDRVLLQGSIDGFDVHVGFTDDADYPTCNPGCSRAIHPDGDYSGCPGGPDRRFHQFLHLDPSFGTLNMGAASGPGVSISLSGWETIGSKDKPWPMLTHEIGHTFGFPDFLDDYNRFPNRTTCDILWMPANAPAKFVMNPGSGGADMPEKLTDMEGYMLRHWWSRFSRLRGWQSDNVTWPSPLECDKPAVEEKRDVELTSRSVCQLV</sequence>
<accession>A0A428P682</accession>
<dbReference type="OrthoDB" id="5000017at2759"/>
<feature type="signal peptide" evidence="1">
    <location>
        <begin position="1"/>
        <end position="23"/>
    </location>
</feature>
<name>A0A428P682_9HYPO</name>
<keyword evidence="1" id="KW-0732">Signal</keyword>
<dbReference type="STRING" id="1325734.A0A428P682"/>
<feature type="chain" id="PRO_5019282338" evidence="1">
    <location>
        <begin position="24"/>
        <end position="315"/>
    </location>
</feature>
<keyword evidence="3" id="KW-1185">Reference proteome</keyword>
<dbReference type="EMBL" id="NKCI01000196">
    <property type="protein sequence ID" value="RSL48489.1"/>
    <property type="molecule type" value="Genomic_DNA"/>
</dbReference>
<dbReference type="AlphaFoldDB" id="A0A428P682"/>
<evidence type="ECO:0000313" key="3">
    <source>
        <dbReference type="Proteomes" id="UP000288168"/>
    </source>
</evidence>
<evidence type="ECO:0000313" key="2">
    <source>
        <dbReference type="EMBL" id="RSL48489.1"/>
    </source>
</evidence>
<gene>
    <name evidence="2" type="ORF">CEP54_012924</name>
</gene>
<reference evidence="2 3" key="1">
    <citation type="submission" date="2017-06" db="EMBL/GenBank/DDBJ databases">
        <title>Comparative genomic analysis of Ambrosia Fusariam Clade fungi.</title>
        <authorList>
            <person name="Stajich J.E."/>
            <person name="Carrillo J."/>
            <person name="Kijimoto T."/>
            <person name="Eskalen A."/>
            <person name="O'Donnell K."/>
            <person name="Kasson M."/>
        </authorList>
    </citation>
    <scope>NUCLEOTIDE SEQUENCE [LARGE SCALE GENOMIC DNA]</scope>
    <source>
        <strain evidence="2 3">NRRL62584</strain>
    </source>
</reference>